<reference evidence="3" key="1">
    <citation type="submission" date="2023-06" db="EMBL/GenBank/DDBJ databases">
        <title>Gycomyces niveus sp.nov., a novel actinomycete isolated from soil in Shouguang.</title>
        <authorList>
            <person name="Yang X."/>
            <person name="Zhao J."/>
        </authorList>
    </citation>
    <scope>NUCLEOTIDE SEQUENCE</scope>
    <source>
        <strain evidence="3">NEAU C2</strain>
    </source>
</reference>
<organism evidence="3 4">
    <name type="scientific">Glycomyces tritici</name>
    <dbReference type="NCBI Taxonomy" id="2665176"/>
    <lineage>
        <taxon>Bacteria</taxon>
        <taxon>Bacillati</taxon>
        <taxon>Actinomycetota</taxon>
        <taxon>Actinomycetes</taxon>
        <taxon>Glycomycetales</taxon>
        <taxon>Glycomycetaceae</taxon>
        <taxon>Glycomyces</taxon>
    </lineage>
</organism>
<feature type="region of interest" description="Disordered" evidence="1">
    <location>
        <begin position="32"/>
        <end position="58"/>
    </location>
</feature>
<evidence type="ECO:0000313" key="3">
    <source>
        <dbReference type="EMBL" id="MDN3238246.1"/>
    </source>
</evidence>
<name>A0ABT7YHZ4_9ACTN</name>
<gene>
    <name evidence="3" type="ORF">QWI33_00780</name>
</gene>
<evidence type="ECO:0000256" key="1">
    <source>
        <dbReference type="SAM" id="MobiDB-lite"/>
    </source>
</evidence>
<dbReference type="EMBL" id="JAUEMJ010000001">
    <property type="protein sequence ID" value="MDN3238246.1"/>
    <property type="molecule type" value="Genomic_DNA"/>
</dbReference>
<evidence type="ECO:0000313" key="4">
    <source>
        <dbReference type="Proteomes" id="UP001171902"/>
    </source>
</evidence>
<evidence type="ECO:0008006" key="5">
    <source>
        <dbReference type="Google" id="ProtNLM"/>
    </source>
</evidence>
<keyword evidence="4" id="KW-1185">Reference proteome</keyword>
<evidence type="ECO:0000256" key="2">
    <source>
        <dbReference type="SAM" id="SignalP"/>
    </source>
</evidence>
<comment type="caution">
    <text evidence="3">The sequence shown here is derived from an EMBL/GenBank/DDBJ whole genome shotgun (WGS) entry which is preliminary data.</text>
</comment>
<protein>
    <recommendedName>
        <fullName evidence="5">Secreted protein</fullName>
    </recommendedName>
</protein>
<accession>A0ABT7YHZ4</accession>
<dbReference type="RefSeq" id="WP_289953914.1">
    <property type="nucleotide sequence ID" value="NZ_JAUEMJ010000001.1"/>
</dbReference>
<keyword evidence="2" id="KW-0732">Signal</keyword>
<proteinExistence type="predicted"/>
<feature type="chain" id="PRO_5047531853" description="Secreted protein" evidence="2">
    <location>
        <begin position="25"/>
        <end position="58"/>
    </location>
</feature>
<dbReference type="Proteomes" id="UP001171902">
    <property type="component" value="Unassembled WGS sequence"/>
</dbReference>
<feature type="signal peptide" evidence="2">
    <location>
        <begin position="1"/>
        <end position="24"/>
    </location>
</feature>
<sequence>MASCTLAATALLHANLLSVPVPYAAMYSPPGRTGAEPSIDVRHDATRHTGGSSIWGKK</sequence>